<evidence type="ECO:0000313" key="1">
    <source>
        <dbReference type="EMBL" id="EKE28984.1"/>
    </source>
</evidence>
<dbReference type="EMBL" id="AMFJ01000256">
    <property type="protein sequence ID" value="EKE28984.1"/>
    <property type="molecule type" value="Genomic_DNA"/>
</dbReference>
<reference evidence="1" key="1">
    <citation type="journal article" date="2012" name="Science">
        <title>Fermentation, hydrogen, and sulfur metabolism in multiple uncultivated bacterial phyla.</title>
        <authorList>
            <person name="Wrighton K.C."/>
            <person name="Thomas B.C."/>
            <person name="Sharon I."/>
            <person name="Miller C.S."/>
            <person name="Castelle C.J."/>
            <person name="VerBerkmoes N.C."/>
            <person name="Wilkins M.J."/>
            <person name="Hettich R.L."/>
            <person name="Lipton M.S."/>
            <person name="Williams K.H."/>
            <person name="Long P.E."/>
            <person name="Banfield J.F."/>
        </authorList>
    </citation>
    <scope>NUCLEOTIDE SEQUENCE [LARGE SCALE GENOMIC DNA]</scope>
</reference>
<gene>
    <name evidence="1" type="ORF">ACD_2C00256G0001</name>
</gene>
<dbReference type="AlphaFoldDB" id="K2GFA2"/>
<accession>K2GFA2</accession>
<name>K2GFA2_9BACT</name>
<proteinExistence type="predicted"/>
<organism evidence="1">
    <name type="scientific">uncultured bacterium</name>
    <name type="common">gcode 4</name>
    <dbReference type="NCBI Taxonomy" id="1234023"/>
    <lineage>
        <taxon>Bacteria</taxon>
        <taxon>environmental samples</taxon>
    </lineage>
</organism>
<sequence>MRLDPQVWYPGLRRSGGRPSVRRNTVKCLCESVPSWFEIQAFGWIPVGEEAGDNSSVEQTDILGSGPLVVVHVACNQSLVVRFAVDGHIPERFESIVIASQVGADLVLEYHGDVVCDVGAREHMGAESLVEKCVDCCRIHEDGITARRYHHIIVDVVEDLTELGIEGRKVLLHCTFGLIEPHGGRRKHGFLRGQILDEGVVGAVVVGFDYSRSARVGNDFGLLHDHALVFGIHGIGYLVQCFPFCRDHVERTLWDASYRLGLIEIDFTFELGQYGILVILDSGDEEAVDGAVDEGINRPLEVDLHVFRVERQIVFAVGLLIDLLSVLEPETDEHRCLDRVDILFLDEAVLEVVEHALNENAAHAHVGNLELPLFPVACVLLLDLHPLCVGDDILDDSQNPLEVDCFLSFHTSVPPLGHLCFYIRRC</sequence>
<comment type="caution">
    <text evidence="1">The sequence shown here is derived from an EMBL/GenBank/DDBJ whole genome shotgun (WGS) entry which is preliminary data.</text>
</comment>
<protein>
    <submittedName>
        <fullName evidence="1">Uncharacterized protein</fullName>
    </submittedName>
</protein>